<dbReference type="InParanoid" id="I7LZI9"/>
<dbReference type="AlphaFoldDB" id="I7LZI9"/>
<dbReference type="HOGENOM" id="CLU_2311788_0_0_1"/>
<reference evidence="2" key="1">
    <citation type="journal article" date="2006" name="PLoS Biol.">
        <title>Macronuclear genome sequence of the ciliate Tetrahymena thermophila, a model eukaryote.</title>
        <authorList>
            <person name="Eisen J.A."/>
            <person name="Coyne R.S."/>
            <person name="Wu M."/>
            <person name="Wu D."/>
            <person name="Thiagarajan M."/>
            <person name="Wortman J.R."/>
            <person name="Badger J.H."/>
            <person name="Ren Q."/>
            <person name="Amedeo P."/>
            <person name="Jones K.M."/>
            <person name="Tallon L.J."/>
            <person name="Delcher A.L."/>
            <person name="Salzberg S.L."/>
            <person name="Silva J.C."/>
            <person name="Haas B.J."/>
            <person name="Majoros W.H."/>
            <person name="Farzad M."/>
            <person name="Carlton J.M."/>
            <person name="Smith R.K. Jr."/>
            <person name="Garg J."/>
            <person name="Pearlman R.E."/>
            <person name="Karrer K.M."/>
            <person name="Sun L."/>
            <person name="Manning G."/>
            <person name="Elde N.C."/>
            <person name="Turkewitz A.P."/>
            <person name="Asai D.J."/>
            <person name="Wilkes D.E."/>
            <person name="Wang Y."/>
            <person name="Cai H."/>
            <person name="Collins K."/>
            <person name="Stewart B.A."/>
            <person name="Lee S.R."/>
            <person name="Wilamowska K."/>
            <person name="Weinberg Z."/>
            <person name="Ruzzo W.L."/>
            <person name="Wloga D."/>
            <person name="Gaertig J."/>
            <person name="Frankel J."/>
            <person name="Tsao C.-C."/>
            <person name="Gorovsky M.A."/>
            <person name="Keeling P.J."/>
            <person name="Waller R.F."/>
            <person name="Patron N.J."/>
            <person name="Cherry J.M."/>
            <person name="Stover N.A."/>
            <person name="Krieger C.J."/>
            <person name="del Toro C."/>
            <person name="Ryder H.F."/>
            <person name="Williamson S.C."/>
            <person name="Barbeau R.A."/>
            <person name="Hamilton E.P."/>
            <person name="Orias E."/>
        </authorList>
    </citation>
    <scope>NUCLEOTIDE SEQUENCE [LARGE SCALE GENOMIC DNA]</scope>
    <source>
        <strain evidence="2">SB210</strain>
    </source>
</reference>
<sequence>MNAIKYSSNQNISKISTLPFRFTAVFDSREGIILATYANSSLDIKLDSSNCYKGLFDYDPRCRFYFINSLNETSIFMNPPQISASATPHYISQQSICNMF</sequence>
<dbReference type="GeneID" id="7839880"/>
<keyword evidence="2" id="KW-1185">Reference proteome</keyword>
<dbReference type="RefSeq" id="XP_001031682.1">
    <property type="nucleotide sequence ID" value="XM_001031682.1"/>
</dbReference>
<accession>I7LZI9</accession>
<evidence type="ECO:0000313" key="2">
    <source>
        <dbReference type="Proteomes" id="UP000009168"/>
    </source>
</evidence>
<protein>
    <submittedName>
        <fullName evidence="1">Uncharacterized protein</fullName>
    </submittedName>
</protein>
<dbReference type="Proteomes" id="UP000009168">
    <property type="component" value="Unassembled WGS sequence"/>
</dbReference>
<proteinExistence type="predicted"/>
<evidence type="ECO:0000313" key="1">
    <source>
        <dbReference type="EMBL" id="EAR84019.1"/>
    </source>
</evidence>
<dbReference type="KEGG" id="tet:TTHERM_00760660"/>
<organism evidence="1 2">
    <name type="scientific">Tetrahymena thermophila (strain SB210)</name>
    <dbReference type="NCBI Taxonomy" id="312017"/>
    <lineage>
        <taxon>Eukaryota</taxon>
        <taxon>Sar</taxon>
        <taxon>Alveolata</taxon>
        <taxon>Ciliophora</taxon>
        <taxon>Intramacronucleata</taxon>
        <taxon>Oligohymenophorea</taxon>
        <taxon>Hymenostomatida</taxon>
        <taxon>Tetrahymenina</taxon>
        <taxon>Tetrahymenidae</taxon>
        <taxon>Tetrahymena</taxon>
    </lineage>
</organism>
<gene>
    <name evidence="1" type="ORF">TTHERM_00760660</name>
</gene>
<name>I7LZI9_TETTS</name>
<dbReference type="EMBL" id="GG662440">
    <property type="protein sequence ID" value="EAR84019.1"/>
    <property type="molecule type" value="Genomic_DNA"/>
</dbReference>